<evidence type="ECO:0000259" key="1">
    <source>
        <dbReference type="PROSITE" id="PS50234"/>
    </source>
</evidence>
<dbReference type="InterPro" id="IPR002035">
    <property type="entry name" value="VWF_A"/>
</dbReference>
<dbReference type="InterPro" id="IPR051266">
    <property type="entry name" value="CLCR"/>
</dbReference>
<name>B7K344_RIPO1</name>
<dbReference type="KEGG" id="cyp:PCC8801_0264"/>
<dbReference type="InterPro" id="IPR036465">
    <property type="entry name" value="vWFA_dom_sf"/>
</dbReference>
<dbReference type="Gene3D" id="3.40.50.410">
    <property type="entry name" value="von Willebrand factor, type A domain"/>
    <property type="match status" value="1"/>
</dbReference>
<dbReference type="EMBL" id="CP001287">
    <property type="protein sequence ID" value="ACK64364.1"/>
    <property type="molecule type" value="Genomic_DNA"/>
</dbReference>
<keyword evidence="3" id="KW-1185">Reference proteome</keyword>
<dbReference type="SUPFAM" id="SSF53300">
    <property type="entry name" value="vWA-like"/>
    <property type="match status" value="1"/>
</dbReference>
<dbReference type="Pfam" id="PF00092">
    <property type="entry name" value="VWA"/>
    <property type="match status" value="1"/>
</dbReference>
<organism evidence="2 3">
    <name type="scientific">Rippkaea orientalis (strain PCC 8801 / RF-1)</name>
    <name type="common">Cyanothece sp. (strain PCC 8801)</name>
    <dbReference type="NCBI Taxonomy" id="41431"/>
    <lineage>
        <taxon>Bacteria</taxon>
        <taxon>Bacillati</taxon>
        <taxon>Cyanobacteriota</taxon>
        <taxon>Cyanophyceae</taxon>
        <taxon>Oscillatoriophycideae</taxon>
        <taxon>Chroococcales</taxon>
        <taxon>Aphanothecaceae</taxon>
        <taxon>Rippkaea</taxon>
        <taxon>Rippkaea orientalis</taxon>
    </lineage>
</organism>
<feature type="domain" description="VWFA" evidence="1">
    <location>
        <begin position="43"/>
        <end position="230"/>
    </location>
</feature>
<evidence type="ECO:0000313" key="2">
    <source>
        <dbReference type="EMBL" id="ACK64364.1"/>
    </source>
</evidence>
<sequence length="418" mass="45967">MKVNLETSLSDSHVDVNQSSSQRQLAISLWATGEDSDRTLPINLGLILDRSGSMRAQAMETVKEAANYLVDGLGPDDRLSVITFNHHAEVILPNQSVEDLQGVKNKINRLTASGGTCIDEGMKLGIKEAALGKENRVSQIFLLTDGENEHGDNERCLKLAKVAAEYNITLNTLGFGSNWNQDILEQIADSAGGMLCYIEHPEQALTEFSRLFTRAQSVGLTNAHLILELIPEIRLAQLKPIAQVEPETIELTAQPEGNSYIVRLGDLMKDISRVVLVNLYLSQISPGKHTIGTIQVRYDDPSLSKTGLLSEKIPVMIEGQPSYQPLVDEKVHRSILTLAKYRQTQLAESKLNEGDRAAAATLLQTAAKTALQLGDQQAARILRENATTLQAGEELTEEQRKKTRIVSKTILQPPSQNF</sequence>
<proteinExistence type="predicted"/>
<dbReference type="OrthoDB" id="571198at2"/>
<dbReference type="HOGENOM" id="CLU_031866_2_0_3"/>
<dbReference type="PANTHER" id="PTHR10579:SF43">
    <property type="entry name" value="ZINC FINGER (C3HC4-TYPE RING FINGER) FAMILY PROTEIN"/>
    <property type="match status" value="1"/>
</dbReference>
<dbReference type="RefSeq" id="WP_012593641.1">
    <property type="nucleotide sequence ID" value="NC_011726.1"/>
</dbReference>
<dbReference type="STRING" id="41431.PCC8801_0264"/>
<gene>
    <name evidence="2" type="ordered locus">PCC8801_0264</name>
</gene>
<dbReference type="Proteomes" id="UP000008204">
    <property type="component" value="Chromosome"/>
</dbReference>
<dbReference type="PANTHER" id="PTHR10579">
    <property type="entry name" value="CALCIUM-ACTIVATED CHLORIDE CHANNEL REGULATOR"/>
    <property type="match status" value="1"/>
</dbReference>
<reference evidence="3" key="1">
    <citation type="journal article" date="2011" name="MBio">
        <title>Novel metabolic attributes of the genus Cyanothece, comprising a group of unicellular nitrogen-fixing Cyanobacteria.</title>
        <authorList>
            <person name="Bandyopadhyay A."/>
            <person name="Elvitigala T."/>
            <person name="Welsh E."/>
            <person name="Stockel J."/>
            <person name="Liberton M."/>
            <person name="Min H."/>
            <person name="Sherman L.A."/>
            <person name="Pakrasi H.B."/>
        </authorList>
    </citation>
    <scope>NUCLEOTIDE SEQUENCE [LARGE SCALE GENOMIC DNA]</scope>
    <source>
        <strain evidence="3">PCC 8801</strain>
    </source>
</reference>
<dbReference type="PROSITE" id="PS50234">
    <property type="entry name" value="VWFA"/>
    <property type="match status" value="1"/>
</dbReference>
<accession>B7K344</accession>
<dbReference type="AlphaFoldDB" id="B7K344"/>
<dbReference type="SMART" id="SM00327">
    <property type="entry name" value="VWA"/>
    <property type="match status" value="1"/>
</dbReference>
<dbReference type="eggNOG" id="COG2304">
    <property type="taxonomic scope" value="Bacteria"/>
</dbReference>
<protein>
    <submittedName>
        <fullName evidence="2">von Willebrand factor type A</fullName>
    </submittedName>
</protein>
<evidence type="ECO:0000313" key="3">
    <source>
        <dbReference type="Proteomes" id="UP000008204"/>
    </source>
</evidence>